<comment type="caution">
    <text evidence="1">The sequence shown here is derived from an EMBL/GenBank/DDBJ whole genome shotgun (WGS) entry which is preliminary data.</text>
</comment>
<sequence length="71" mass="7926">MLPAGRPCCPQDEAQMLQMLRNGTLDALIFEDTFVRYQASVNCDMYVAGIPYKPYDDAFAFTNGTSLVRAL</sequence>
<evidence type="ECO:0000313" key="1">
    <source>
        <dbReference type="EMBL" id="GFH09271.1"/>
    </source>
</evidence>
<protein>
    <recommendedName>
        <fullName evidence="3">Solute-binding protein family 3/N-terminal domain-containing protein</fullName>
    </recommendedName>
</protein>
<proteinExistence type="predicted"/>
<dbReference type="SUPFAM" id="SSF53850">
    <property type="entry name" value="Periplasmic binding protein-like II"/>
    <property type="match status" value="1"/>
</dbReference>
<accession>A0A699YIH0</accession>
<dbReference type="AlphaFoldDB" id="A0A699YIH0"/>
<evidence type="ECO:0008006" key="3">
    <source>
        <dbReference type="Google" id="ProtNLM"/>
    </source>
</evidence>
<name>A0A699YIH0_HAELA</name>
<organism evidence="1 2">
    <name type="scientific">Haematococcus lacustris</name>
    <name type="common">Green alga</name>
    <name type="synonym">Haematococcus pluvialis</name>
    <dbReference type="NCBI Taxonomy" id="44745"/>
    <lineage>
        <taxon>Eukaryota</taxon>
        <taxon>Viridiplantae</taxon>
        <taxon>Chlorophyta</taxon>
        <taxon>core chlorophytes</taxon>
        <taxon>Chlorophyceae</taxon>
        <taxon>CS clade</taxon>
        <taxon>Chlamydomonadales</taxon>
        <taxon>Haematococcaceae</taxon>
        <taxon>Haematococcus</taxon>
    </lineage>
</organism>
<reference evidence="1 2" key="1">
    <citation type="submission" date="2020-02" db="EMBL/GenBank/DDBJ databases">
        <title>Draft genome sequence of Haematococcus lacustris strain NIES-144.</title>
        <authorList>
            <person name="Morimoto D."/>
            <person name="Nakagawa S."/>
            <person name="Yoshida T."/>
            <person name="Sawayama S."/>
        </authorList>
    </citation>
    <scope>NUCLEOTIDE SEQUENCE [LARGE SCALE GENOMIC DNA]</scope>
    <source>
        <strain evidence="1 2">NIES-144</strain>
    </source>
</reference>
<dbReference type="EMBL" id="BLLF01000221">
    <property type="protein sequence ID" value="GFH09271.1"/>
    <property type="molecule type" value="Genomic_DNA"/>
</dbReference>
<keyword evidence="2" id="KW-1185">Reference proteome</keyword>
<evidence type="ECO:0000313" key="2">
    <source>
        <dbReference type="Proteomes" id="UP000485058"/>
    </source>
</evidence>
<dbReference type="Proteomes" id="UP000485058">
    <property type="component" value="Unassembled WGS sequence"/>
</dbReference>
<gene>
    <name evidence="1" type="ORF">HaLaN_04379</name>
</gene>